<evidence type="ECO:0000256" key="5">
    <source>
        <dbReference type="ARBA" id="ARBA00023237"/>
    </source>
</evidence>
<evidence type="ECO:0000256" key="3">
    <source>
        <dbReference type="ARBA" id="ARBA00022692"/>
    </source>
</evidence>
<evidence type="ECO:0000256" key="1">
    <source>
        <dbReference type="ARBA" id="ARBA00004442"/>
    </source>
</evidence>
<proteinExistence type="predicted"/>
<dbReference type="GO" id="GO:0009279">
    <property type="term" value="C:cell outer membrane"/>
    <property type="evidence" value="ECO:0007669"/>
    <property type="project" value="UniProtKB-SubCell"/>
</dbReference>
<name>A0A0H4PHN8_9BACT</name>
<feature type="chain" id="PRO_5005208137" evidence="6">
    <location>
        <begin position="22"/>
        <end position="465"/>
    </location>
</feature>
<reference evidence="7 8" key="1">
    <citation type="submission" date="2015-07" db="EMBL/GenBank/DDBJ databases">
        <authorList>
            <person name="Kim K.M."/>
        </authorList>
    </citation>
    <scope>NUCLEOTIDE SEQUENCE [LARGE SCALE GENOMIC DNA]</scope>
    <source>
        <strain evidence="7 8">KCTC 12363</strain>
    </source>
</reference>
<evidence type="ECO:0000313" key="8">
    <source>
        <dbReference type="Proteomes" id="UP000036520"/>
    </source>
</evidence>
<dbReference type="KEGG" id="camu:CA2015_2978"/>
<gene>
    <name evidence="7" type="ORF">CA2015_2978</name>
</gene>
<keyword evidence="5" id="KW-0998">Cell outer membrane</keyword>
<evidence type="ECO:0000256" key="4">
    <source>
        <dbReference type="ARBA" id="ARBA00023136"/>
    </source>
</evidence>
<evidence type="ECO:0000313" key="7">
    <source>
        <dbReference type="EMBL" id="AKP52383.1"/>
    </source>
</evidence>
<dbReference type="GO" id="GO:0015562">
    <property type="term" value="F:efflux transmembrane transporter activity"/>
    <property type="evidence" value="ECO:0007669"/>
    <property type="project" value="InterPro"/>
</dbReference>
<keyword evidence="6" id="KW-0732">Signal</keyword>
<dbReference type="PANTHER" id="PTHR30026">
    <property type="entry name" value="OUTER MEMBRANE PROTEIN TOLC"/>
    <property type="match status" value="1"/>
</dbReference>
<comment type="subcellular location">
    <subcellularLocation>
        <location evidence="1">Cell outer membrane</location>
    </subcellularLocation>
</comment>
<dbReference type="AlphaFoldDB" id="A0A0H4PHN8"/>
<evidence type="ECO:0000256" key="6">
    <source>
        <dbReference type="SAM" id="SignalP"/>
    </source>
</evidence>
<dbReference type="PANTHER" id="PTHR30026:SF23">
    <property type="entry name" value="TO APRF-PUTATIVE OUTER MEMBRANE EFFLUX PROTEIN OR SECRETED ALKALINE PHOSPHATASE-RELATED"/>
    <property type="match status" value="1"/>
</dbReference>
<keyword evidence="4" id="KW-0472">Membrane</keyword>
<evidence type="ECO:0000256" key="2">
    <source>
        <dbReference type="ARBA" id="ARBA00022452"/>
    </source>
</evidence>
<accession>A0A0H4PHN8</accession>
<dbReference type="STRING" id="320787.CA2015_2978"/>
<dbReference type="EMBL" id="CP012040">
    <property type="protein sequence ID" value="AKP52383.1"/>
    <property type="molecule type" value="Genomic_DNA"/>
</dbReference>
<dbReference type="InterPro" id="IPR051906">
    <property type="entry name" value="TolC-like"/>
</dbReference>
<dbReference type="RefSeq" id="WP_048642605.1">
    <property type="nucleotide sequence ID" value="NZ_CP012040.1"/>
</dbReference>
<dbReference type="GO" id="GO:0015288">
    <property type="term" value="F:porin activity"/>
    <property type="evidence" value="ECO:0007669"/>
    <property type="project" value="TreeGrafter"/>
</dbReference>
<keyword evidence="2" id="KW-1134">Transmembrane beta strand</keyword>
<dbReference type="SUPFAM" id="SSF56954">
    <property type="entry name" value="Outer membrane efflux proteins (OEP)"/>
    <property type="match status" value="1"/>
</dbReference>
<protein>
    <submittedName>
        <fullName evidence="7">Multidrug efflux protein, outer membrane component</fullName>
    </submittedName>
</protein>
<keyword evidence="3" id="KW-0812">Transmembrane</keyword>
<organism evidence="7 8">
    <name type="scientific">Cyclobacterium amurskyense</name>
    <dbReference type="NCBI Taxonomy" id="320787"/>
    <lineage>
        <taxon>Bacteria</taxon>
        <taxon>Pseudomonadati</taxon>
        <taxon>Bacteroidota</taxon>
        <taxon>Cytophagia</taxon>
        <taxon>Cytophagales</taxon>
        <taxon>Cyclobacteriaceae</taxon>
        <taxon>Cyclobacterium</taxon>
    </lineage>
</organism>
<dbReference type="Gene3D" id="1.20.1600.10">
    <property type="entry name" value="Outer membrane efflux proteins (OEP)"/>
    <property type="match status" value="1"/>
</dbReference>
<sequence>MKQSIGLLGLLFAFVLTPLSAQDKPLTFDQFMIWVRQYHPVVKQADLYLEFGKQEVRKARGGFDPYLYGSIDEKQYQEKQYYNKREGGVLIPTVGGVEFQGIVENNRGTYLNPEQNVPSNGLYAVGAAVNVGNGLLIDKRRAALQQAKIYNLASIEERRLSLINLYYDATVAYWKWAGAYADLKVHEEGLRLAKVRFEGVIRRFEQGDLPAIDTLEAYTQVLNRSIKFQKAGYEFFSSTQELNVYLWDEEERPIGLEALAVPEPLFSLPFQELNKDFYSEALLDHPELRLIDYDLDYLDVERRYKAEQLKPKIKLKYNFLTETFGGMQQLGFLENNYKFGLQVATPLLLRKERGDLGLTKTKIADVNYKRDLKFEQLSAKLRKFFNEYQVLDQQLKIFSQNVKGLENLLKGERIKFELGESSLFLINARETSLFDSHLVNNSLYVDLNIAFSKVRSAAGLGFEDF</sequence>
<dbReference type="GO" id="GO:1990281">
    <property type="term" value="C:efflux pump complex"/>
    <property type="evidence" value="ECO:0007669"/>
    <property type="project" value="TreeGrafter"/>
</dbReference>
<keyword evidence="8" id="KW-1185">Reference proteome</keyword>
<dbReference type="Proteomes" id="UP000036520">
    <property type="component" value="Chromosome"/>
</dbReference>
<dbReference type="OrthoDB" id="581172at2"/>
<feature type="signal peptide" evidence="6">
    <location>
        <begin position="1"/>
        <end position="21"/>
    </location>
</feature>